<dbReference type="GO" id="GO:0005737">
    <property type="term" value="C:cytoplasm"/>
    <property type="evidence" value="ECO:0007669"/>
    <property type="project" value="TreeGrafter"/>
</dbReference>
<comment type="caution">
    <text evidence="6">The sequence shown here is derived from an EMBL/GenBank/DDBJ whole genome shotgun (WGS) entry which is preliminary data.</text>
</comment>
<sequence length="546" mass="60260">MSSQLFALIIGIDEYTHPDIPSLSGCIKDADGLRDALSLRYPVASICTLTNQSATRAGIIEAFRAHLSDNPKVAPNDAILVYFAGYGRRYKAGGREVDALIPSDYGPEVPPIFDVTLHGILGEIAEKTGQNVTLILDCSFSPSIALSAVRRIVDPFWPAHLTMSCQGTKLPDYPGLYTNAQRYAFIGACPKYGHCRDSPNGGLFTQALISSLRSLSPLSCRELTVLTQRALEPEGTLVAMPVCYGQHLDRGLFSVPQMRPLQKLRVFPCEVELKPQLEDPYLISRRQTAEIAVRGASEGRALIQRLKGPIALHGRPQLEVASADLPQILAGIAYFQDFLGLGSVQASWTQRIWSRVRRLLGWRTDMSQQPLVEVYHYEQDDDHEVIGEVSQNILRNGVASLANVPNDHVFGMKITNSSEKPMYPYVLHFDSATYEIKVLHSPFPKNGNNPPAVLEPHSEFIFGHIPDEDSDSSLGNGPSLRVNPDESTERTAELLKIILSEKPIDLGYMAQPSPMLAPRERAVPEVIPGVWTEETVVLEVPANHFH</sequence>
<dbReference type="EMBL" id="JACAZE010000002">
    <property type="protein sequence ID" value="KAF7321157.1"/>
    <property type="molecule type" value="Genomic_DNA"/>
</dbReference>
<protein>
    <recommendedName>
        <fullName evidence="5">Peptidase C14 caspase domain-containing protein</fullName>
    </recommendedName>
</protein>
<evidence type="ECO:0000256" key="2">
    <source>
        <dbReference type="ARBA" id="ARBA00022703"/>
    </source>
</evidence>
<dbReference type="InterPro" id="IPR050452">
    <property type="entry name" value="Metacaspase"/>
</dbReference>
<evidence type="ECO:0000256" key="3">
    <source>
        <dbReference type="ARBA" id="ARBA00022807"/>
    </source>
</evidence>
<name>A0A8H6TQT7_MYCCL</name>
<dbReference type="OrthoDB" id="10255174at2759"/>
<dbReference type="SUPFAM" id="SSF52129">
    <property type="entry name" value="Caspase-like"/>
    <property type="match status" value="1"/>
</dbReference>
<dbReference type="GO" id="GO:0006508">
    <property type="term" value="P:proteolysis"/>
    <property type="evidence" value="ECO:0007669"/>
    <property type="project" value="InterPro"/>
</dbReference>
<gene>
    <name evidence="6" type="ORF">HMN09_00203800</name>
</gene>
<reference evidence="6" key="1">
    <citation type="submission" date="2020-05" db="EMBL/GenBank/DDBJ databases">
        <title>Mycena genomes resolve the evolution of fungal bioluminescence.</title>
        <authorList>
            <person name="Tsai I.J."/>
        </authorList>
    </citation>
    <scope>NUCLEOTIDE SEQUENCE</scope>
    <source>
        <strain evidence="6">110903Hualien_Pintung</strain>
    </source>
</reference>
<feature type="region of interest" description="Disordered" evidence="4">
    <location>
        <begin position="468"/>
        <end position="487"/>
    </location>
</feature>
<dbReference type="GO" id="GO:0004197">
    <property type="term" value="F:cysteine-type endopeptidase activity"/>
    <property type="evidence" value="ECO:0007669"/>
    <property type="project" value="InterPro"/>
</dbReference>
<comment type="similarity">
    <text evidence="1">Belongs to the peptidase C14B family.</text>
</comment>
<keyword evidence="3" id="KW-0645">Protease</keyword>
<dbReference type="Pfam" id="PF00656">
    <property type="entry name" value="Peptidase_C14"/>
    <property type="match status" value="1"/>
</dbReference>
<proteinExistence type="inferred from homology"/>
<dbReference type="Proteomes" id="UP000613580">
    <property type="component" value="Unassembled WGS sequence"/>
</dbReference>
<dbReference type="PANTHER" id="PTHR48104">
    <property type="entry name" value="METACASPASE-4"/>
    <property type="match status" value="1"/>
</dbReference>
<feature type="domain" description="Peptidase C14 caspase" evidence="5">
    <location>
        <begin position="6"/>
        <end position="249"/>
    </location>
</feature>
<dbReference type="GO" id="GO:0006915">
    <property type="term" value="P:apoptotic process"/>
    <property type="evidence" value="ECO:0007669"/>
    <property type="project" value="UniProtKB-KW"/>
</dbReference>
<keyword evidence="7" id="KW-1185">Reference proteome</keyword>
<dbReference type="InterPro" id="IPR011600">
    <property type="entry name" value="Pept_C14_caspase"/>
</dbReference>
<organism evidence="6 7">
    <name type="scientific">Mycena chlorophos</name>
    <name type="common">Agaric fungus</name>
    <name type="synonym">Agaricus chlorophos</name>
    <dbReference type="NCBI Taxonomy" id="658473"/>
    <lineage>
        <taxon>Eukaryota</taxon>
        <taxon>Fungi</taxon>
        <taxon>Dikarya</taxon>
        <taxon>Basidiomycota</taxon>
        <taxon>Agaricomycotina</taxon>
        <taxon>Agaricomycetes</taxon>
        <taxon>Agaricomycetidae</taxon>
        <taxon>Agaricales</taxon>
        <taxon>Marasmiineae</taxon>
        <taxon>Mycenaceae</taxon>
        <taxon>Mycena</taxon>
    </lineage>
</organism>
<evidence type="ECO:0000259" key="5">
    <source>
        <dbReference type="Pfam" id="PF00656"/>
    </source>
</evidence>
<keyword evidence="3" id="KW-0378">Hydrolase</keyword>
<accession>A0A8H6TQT7</accession>
<evidence type="ECO:0000313" key="6">
    <source>
        <dbReference type="EMBL" id="KAF7321157.1"/>
    </source>
</evidence>
<dbReference type="PANTHER" id="PTHR48104:SF30">
    <property type="entry name" value="METACASPASE-1"/>
    <property type="match status" value="1"/>
</dbReference>
<dbReference type="Gene3D" id="3.40.50.1460">
    <property type="match status" value="1"/>
</dbReference>
<evidence type="ECO:0000256" key="1">
    <source>
        <dbReference type="ARBA" id="ARBA00009005"/>
    </source>
</evidence>
<keyword evidence="3" id="KW-0788">Thiol protease</keyword>
<keyword evidence="2" id="KW-0053">Apoptosis</keyword>
<dbReference type="AlphaFoldDB" id="A0A8H6TQT7"/>
<dbReference type="InterPro" id="IPR029030">
    <property type="entry name" value="Caspase-like_dom_sf"/>
</dbReference>
<evidence type="ECO:0000313" key="7">
    <source>
        <dbReference type="Proteomes" id="UP000613580"/>
    </source>
</evidence>
<evidence type="ECO:0000256" key="4">
    <source>
        <dbReference type="SAM" id="MobiDB-lite"/>
    </source>
</evidence>